<feature type="transmembrane region" description="Helical" evidence="11">
    <location>
        <begin position="55"/>
        <end position="73"/>
    </location>
</feature>
<evidence type="ECO:0000256" key="5">
    <source>
        <dbReference type="ARBA" id="ARBA00022989"/>
    </source>
</evidence>
<keyword evidence="4 11" id="KW-0812">Transmembrane</keyword>
<keyword evidence="6" id="KW-0813">Transport</keyword>
<dbReference type="GO" id="GO:0000324">
    <property type="term" value="C:fungal-type vacuole"/>
    <property type="evidence" value="ECO:0007669"/>
    <property type="project" value="TreeGrafter"/>
</dbReference>
<feature type="transmembrane region" description="Helical" evidence="11">
    <location>
        <begin position="279"/>
        <end position="298"/>
    </location>
</feature>
<protein>
    <recommendedName>
        <fullName evidence="9">Sphingoid long-chain base transporter RSB1</fullName>
    </recommendedName>
</protein>
<keyword evidence="7 11" id="KW-0472">Membrane</keyword>
<feature type="transmembrane region" description="Helical" evidence="11">
    <location>
        <begin position="85"/>
        <end position="108"/>
    </location>
</feature>
<dbReference type="PANTHER" id="PTHR31465">
    <property type="entry name" value="PROTEIN RTA1-RELATED"/>
    <property type="match status" value="1"/>
</dbReference>
<evidence type="ECO:0000256" key="11">
    <source>
        <dbReference type="SAM" id="Phobius"/>
    </source>
</evidence>
<organism evidence="12 13">
    <name type="scientific">Zygosaccharomyces rouxii</name>
    <dbReference type="NCBI Taxonomy" id="4956"/>
    <lineage>
        <taxon>Eukaryota</taxon>
        <taxon>Fungi</taxon>
        <taxon>Dikarya</taxon>
        <taxon>Ascomycota</taxon>
        <taxon>Saccharomycotina</taxon>
        <taxon>Saccharomycetes</taxon>
        <taxon>Saccharomycetales</taxon>
        <taxon>Saccharomycetaceae</taxon>
        <taxon>Zygosaccharomyces</taxon>
    </lineage>
</organism>
<evidence type="ECO:0000256" key="8">
    <source>
        <dbReference type="ARBA" id="ARBA00037472"/>
    </source>
</evidence>
<dbReference type="PANTHER" id="PTHR31465:SF9">
    <property type="entry name" value="SPHINGOID LONG-CHAIN BASE TRANSPORTER RSB1"/>
    <property type="match status" value="1"/>
</dbReference>
<dbReference type="InterPro" id="IPR007568">
    <property type="entry name" value="RTA1"/>
</dbReference>
<dbReference type="eggNOG" id="ENOG502QU4U">
    <property type="taxonomic scope" value="Eukaryota"/>
</dbReference>
<evidence type="ECO:0000313" key="12">
    <source>
        <dbReference type="EMBL" id="GAV47660.1"/>
    </source>
</evidence>
<proteinExistence type="inferred from homology"/>
<feature type="transmembrane region" description="Helical" evidence="11">
    <location>
        <begin position="29"/>
        <end position="48"/>
    </location>
</feature>
<comment type="caution">
    <text evidence="12">The sequence shown here is derived from an EMBL/GenBank/DDBJ whole genome shotgun (WGS) entry which is preliminary data.</text>
</comment>
<evidence type="ECO:0000256" key="3">
    <source>
        <dbReference type="ARBA" id="ARBA00022475"/>
    </source>
</evidence>
<feature type="transmembrane region" description="Helical" evidence="11">
    <location>
        <begin position="239"/>
        <end position="259"/>
    </location>
</feature>
<keyword evidence="6" id="KW-0445">Lipid transport</keyword>
<evidence type="ECO:0000256" key="4">
    <source>
        <dbReference type="ARBA" id="ARBA00022692"/>
    </source>
</evidence>
<keyword evidence="5 11" id="KW-1133">Transmembrane helix</keyword>
<feature type="region of interest" description="Disordered" evidence="10">
    <location>
        <begin position="319"/>
        <end position="445"/>
    </location>
</feature>
<name>A0A1Q2ZVZ5_ZYGRO</name>
<feature type="compositionally biased region" description="Polar residues" evidence="10">
    <location>
        <begin position="320"/>
        <end position="332"/>
    </location>
</feature>
<evidence type="ECO:0000256" key="6">
    <source>
        <dbReference type="ARBA" id="ARBA00023055"/>
    </source>
</evidence>
<comment type="subcellular location">
    <subcellularLocation>
        <location evidence="1">Cell membrane</location>
        <topology evidence="1">Multi-pass membrane protein</topology>
    </subcellularLocation>
</comment>
<keyword evidence="3" id="KW-1003">Cell membrane</keyword>
<gene>
    <name evidence="12" type="ORF">ZYGR_0H05060</name>
</gene>
<feature type="transmembrane region" description="Helical" evidence="11">
    <location>
        <begin position="168"/>
        <end position="196"/>
    </location>
</feature>
<evidence type="ECO:0000313" key="13">
    <source>
        <dbReference type="Proteomes" id="UP000187013"/>
    </source>
</evidence>
<evidence type="ECO:0000256" key="2">
    <source>
        <dbReference type="ARBA" id="ARBA00009969"/>
    </source>
</evidence>
<comment type="similarity">
    <text evidence="2">Belongs to the lipid-translocating exporter (LTE) (TC 9.A.26.1) family.</text>
</comment>
<dbReference type="GO" id="GO:0005886">
    <property type="term" value="C:plasma membrane"/>
    <property type="evidence" value="ECO:0007669"/>
    <property type="project" value="UniProtKB-SubCell"/>
</dbReference>
<reference evidence="12 13" key="1">
    <citation type="submission" date="2016-08" db="EMBL/GenBank/DDBJ databases">
        <title>Draft genome sequence of allopolyploid Zygosaccharomyces rouxii.</title>
        <authorList>
            <person name="Watanabe J."/>
            <person name="Uehara K."/>
            <person name="Mogi Y."/>
            <person name="Tsukioka Y."/>
        </authorList>
    </citation>
    <scope>NUCLEOTIDE SEQUENCE [LARGE SCALE GENOMIC DNA]</scope>
    <source>
        <strain evidence="12 13">NBRC 110957</strain>
    </source>
</reference>
<feature type="transmembrane region" description="Helical" evidence="11">
    <location>
        <begin position="129"/>
        <end position="148"/>
    </location>
</feature>
<dbReference type="Pfam" id="PF04479">
    <property type="entry name" value="RTA1"/>
    <property type="match status" value="1"/>
</dbReference>
<comment type="function">
    <text evidence="8">Catalyzes the ATP-dependent translocation of sphingoid long-chain bases (LCBs) from the cytoplasmic site toward the extracytoplasmic side of the membrane (flip-flop). Involved in the establishment of the functional lipid asymmetry of the plasma membrane. Regulates intracellular levels of LCBs, sphingolipid precursors that are growth inhibitory at increased levels.</text>
</comment>
<evidence type="ECO:0000256" key="10">
    <source>
        <dbReference type="SAM" id="MobiDB-lite"/>
    </source>
</evidence>
<evidence type="ECO:0000256" key="1">
    <source>
        <dbReference type="ARBA" id="ARBA00004651"/>
    </source>
</evidence>
<dbReference type="EMBL" id="BDGX01000008">
    <property type="protein sequence ID" value="GAV47660.1"/>
    <property type="molecule type" value="Genomic_DNA"/>
</dbReference>
<dbReference type="Proteomes" id="UP000187013">
    <property type="component" value="Unassembled WGS sequence"/>
</dbReference>
<evidence type="ECO:0000256" key="9">
    <source>
        <dbReference type="ARBA" id="ARBA00041117"/>
    </source>
</evidence>
<dbReference type="OrthoDB" id="3358017at2759"/>
<evidence type="ECO:0000256" key="7">
    <source>
        <dbReference type="ARBA" id="ARBA00023136"/>
    </source>
</evidence>
<dbReference type="GO" id="GO:0006869">
    <property type="term" value="P:lipid transport"/>
    <property type="evidence" value="ECO:0007669"/>
    <property type="project" value="UniProtKB-KW"/>
</dbReference>
<sequence>MSATNSTVTPSSQASQDSASYYNGLVPSLAYNVAMLVIWSVLLTIHVLQLYLKQYWFSTGFICTGILEVLGYIGRTWSHFNQDNLNAFLLNMVCLTISPVFTLGSLYYQLSKLIEIYVHSFALLHPSICYAHIFICCDIISLAVQASGGGVAGTESGEGKSPRQGTHVFVGGLAFQVASLSIFIILMAHFVFKVYIQTRWRYMGYMSFKPSIFKISQRDLEPMYSEKYQSLRIMPDRWVFRYFIHALIVTVLLVFVRCAYRLSELANGWSGYLAVHETYFIILDGVMMSLGATIMTVFHPGFAFKGRFVSIPITNAKKLGSNNDSPNIPQPESEQEEDTATASEDEKYYTNEPTSPTTGRPKRAFSLPSFGSGPTLTSLIGPSLKRVSNPFGSRGGTKKTYKEGLESDLEESSGVPHQNALVEEPPFRDSADVPDPHEPATHRVV</sequence>
<accession>A0A1Q2ZVZ5</accession>
<dbReference type="AlphaFoldDB" id="A0A1Q2ZVZ5"/>
<feature type="compositionally biased region" description="Basic and acidic residues" evidence="10">
    <location>
        <begin position="425"/>
        <end position="445"/>
    </location>
</feature>